<dbReference type="InterPro" id="IPR044053">
    <property type="entry name" value="AsaB-like"/>
</dbReference>
<evidence type="ECO:0000313" key="3">
    <source>
        <dbReference type="Proteomes" id="UP001172673"/>
    </source>
</evidence>
<accession>A0AA39CJ09</accession>
<sequence length="365" mass="41389">MSTTTTTATEELPSQSVVLGDRETLKADFNYWGTTTDPQESELLAIFTGKSTGLRAVQCPVTDIRPIGLSSFNLGTHGFQVLKHSSALLPPQADSIPDFHDEKHINATYWPELVSMLKSQLGVRSAVAVGSTVRDIQENDPDEFDHKLPRRFLGKSLQPFFIVHGDYTPAGARAHFRAVVPTYFEELNNMEGTTERERKEFFQFRDEVIAAEEKAMKEEGVTDQWAWSGKNYAGPRWGYLSVWRALETVHRDPLGVMDPRSLFRPGVEKPYIGLQRDYRDRPGFEKPFKSENLLAVAPQRGDEHKWYYISQQTPEEVYALKLFDSDAQKEGSTVAPFGAHSAFSLPDQESEKVRRSVEVRVMVIW</sequence>
<keyword evidence="3" id="KW-1185">Reference proteome</keyword>
<dbReference type="PANTHER" id="PTHR34598:SF3">
    <property type="entry name" value="OXIDOREDUCTASE AN1597"/>
    <property type="match status" value="1"/>
</dbReference>
<gene>
    <name evidence="2" type="ORF">H2200_006349</name>
</gene>
<comment type="caution">
    <text evidence="2">The sequence shown here is derived from an EMBL/GenBank/DDBJ whole genome shotgun (WGS) entry which is preliminary data.</text>
</comment>
<organism evidence="2 3">
    <name type="scientific">Cladophialophora chaetospira</name>
    <dbReference type="NCBI Taxonomy" id="386627"/>
    <lineage>
        <taxon>Eukaryota</taxon>
        <taxon>Fungi</taxon>
        <taxon>Dikarya</taxon>
        <taxon>Ascomycota</taxon>
        <taxon>Pezizomycotina</taxon>
        <taxon>Eurotiomycetes</taxon>
        <taxon>Chaetothyriomycetidae</taxon>
        <taxon>Chaetothyriales</taxon>
        <taxon>Herpotrichiellaceae</taxon>
        <taxon>Cladophialophora</taxon>
    </lineage>
</organism>
<dbReference type="Proteomes" id="UP001172673">
    <property type="component" value="Unassembled WGS sequence"/>
</dbReference>
<protein>
    <recommendedName>
        <fullName evidence="4">GA4 desaturase</fullName>
    </recommendedName>
</protein>
<comment type="similarity">
    <text evidence="1">Belongs to the asaB hydroxylase/desaturase family.</text>
</comment>
<name>A0AA39CJ09_9EURO</name>
<dbReference type="GO" id="GO:0016491">
    <property type="term" value="F:oxidoreductase activity"/>
    <property type="evidence" value="ECO:0007669"/>
    <property type="project" value="InterPro"/>
</dbReference>
<evidence type="ECO:0000256" key="1">
    <source>
        <dbReference type="ARBA" id="ARBA00023604"/>
    </source>
</evidence>
<dbReference type="PANTHER" id="PTHR34598">
    <property type="entry name" value="BLL6449 PROTEIN"/>
    <property type="match status" value="1"/>
</dbReference>
<proteinExistence type="inferred from homology"/>
<evidence type="ECO:0000313" key="2">
    <source>
        <dbReference type="EMBL" id="KAJ9610019.1"/>
    </source>
</evidence>
<dbReference type="EMBL" id="JAPDRK010000008">
    <property type="protein sequence ID" value="KAJ9610019.1"/>
    <property type="molecule type" value="Genomic_DNA"/>
</dbReference>
<reference evidence="2" key="1">
    <citation type="submission" date="2022-10" db="EMBL/GenBank/DDBJ databases">
        <title>Culturing micro-colonial fungi from biological soil crusts in the Mojave desert and describing Neophaeococcomyces mojavensis, and introducing the new genera and species Taxawa tesnikishii.</title>
        <authorList>
            <person name="Kurbessoian T."/>
            <person name="Stajich J.E."/>
        </authorList>
    </citation>
    <scope>NUCLEOTIDE SEQUENCE</scope>
    <source>
        <strain evidence="2">TK_41</strain>
    </source>
</reference>
<dbReference type="AlphaFoldDB" id="A0AA39CJ09"/>
<evidence type="ECO:0008006" key="4">
    <source>
        <dbReference type="Google" id="ProtNLM"/>
    </source>
</evidence>